<evidence type="ECO:0000256" key="2">
    <source>
        <dbReference type="ARBA" id="ARBA00023015"/>
    </source>
</evidence>
<dbReference type="GO" id="GO:0006352">
    <property type="term" value="P:DNA-templated transcription initiation"/>
    <property type="evidence" value="ECO:0007669"/>
    <property type="project" value="InterPro"/>
</dbReference>
<dbReference type="PANTHER" id="PTHR43133">
    <property type="entry name" value="RNA POLYMERASE ECF-TYPE SIGMA FACTO"/>
    <property type="match status" value="1"/>
</dbReference>
<dbReference type="InterPro" id="IPR013324">
    <property type="entry name" value="RNA_pol_sigma_r3/r4-like"/>
</dbReference>
<dbReference type="SUPFAM" id="SSF88946">
    <property type="entry name" value="Sigma2 domain of RNA polymerase sigma factors"/>
    <property type="match status" value="1"/>
</dbReference>
<dbReference type="AlphaFoldDB" id="A0A1M5GCS0"/>
<evidence type="ECO:0000256" key="3">
    <source>
        <dbReference type="ARBA" id="ARBA00023082"/>
    </source>
</evidence>
<dbReference type="Proteomes" id="UP000184501">
    <property type="component" value="Unassembled WGS sequence"/>
</dbReference>
<dbReference type="Pfam" id="PF08281">
    <property type="entry name" value="Sigma70_r4_2"/>
    <property type="match status" value="1"/>
</dbReference>
<dbReference type="Gene3D" id="1.10.10.10">
    <property type="entry name" value="Winged helix-like DNA-binding domain superfamily/Winged helix DNA-binding domain"/>
    <property type="match status" value="1"/>
</dbReference>
<feature type="domain" description="RNA polymerase sigma-70 region 2" evidence="7">
    <location>
        <begin position="9"/>
        <end position="74"/>
    </location>
</feature>
<evidence type="ECO:0000313" key="10">
    <source>
        <dbReference type="Proteomes" id="UP000184501"/>
    </source>
</evidence>
<keyword evidence="4" id="KW-0238">DNA-binding</keyword>
<dbReference type="EMBL" id="FQVN01000006">
    <property type="protein sequence ID" value="SHG01478.1"/>
    <property type="molecule type" value="Genomic_DNA"/>
</dbReference>
<name>A0A1M5GCS0_STRHI</name>
<dbReference type="RefSeq" id="WP_073485142.1">
    <property type="nucleotide sequence ID" value="NZ_FQVN01000006.1"/>
</dbReference>
<evidence type="ECO:0000313" key="9">
    <source>
        <dbReference type="EMBL" id="SHG01478.1"/>
    </source>
</evidence>
<feature type="domain" description="RNA polymerase sigma factor 70 region 4 type 2" evidence="8">
    <location>
        <begin position="108"/>
        <end position="159"/>
    </location>
</feature>
<dbReference type="GO" id="GO:0016987">
    <property type="term" value="F:sigma factor activity"/>
    <property type="evidence" value="ECO:0007669"/>
    <property type="project" value="UniProtKB-KW"/>
</dbReference>
<dbReference type="InterPro" id="IPR013325">
    <property type="entry name" value="RNA_pol_sigma_r2"/>
</dbReference>
<feature type="region of interest" description="Disordered" evidence="6">
    <location>
        <begin position="177"/>
        <end position="196"/>
    </location>
</feature>
<dbReference type="PANTHER" id="PTHR43133:SF50">
    <property type="entry name" value="ECF RNA POLYMERASE SIGMA FACTOR SIGM"/>
    <property type="match status" value="1"/>
</dbReference>
<keyword evidence="10" id="KW-1185">Reference proteome</keyword>
<reference evidence="9 10" key="1">
    <citation type="submission" date="2016-11" db="EMBL/GenBank/DDBJ databases">
        <authorList>
            <person name="Jaros S."/>
            <person name="Januszkiewicz K."/>
            <person name="Wedrychowicz H."/>
        </authorList>
    </citation>
    <scope>NUCLEOTIDE SEQUENCE [LARGE SCALE GENOMIC DNA]</scope>
    <source>
        <strain evidence="9 10">DSM 44523</strain>
    </source>
</reference>
<dbReference type="CDD" id="cd06171">
    <property type="entry name" value="Sigma70_r4"/>
    <property type="match status" value="1"/>
</dbReference>
<keyword evidence="5" id="KW-0804">Transcription</keyword>
<organism evidence="9 10">
    <name type="scientific">Streptoalloteichus hindustanus</name>
    <dbReference type="NCBI Taxonomy" id="2017"/>
    <lineage>
        <taxon>Bacteria</taxon>
        <taxon>Bacillati</taxon>
        <taxon>Actinomycetota</taxon>
        <taxon>Actinomycetes</taxon>
        <taxon>Pseudonocardiales</taxon>
        <taxon>Pseudonocardiaceae</taxon>
        <taxon>Streptoalloteichus</taxon>
    </lineage>
</organism>
<dbReference type="GO" id="GO:0003677">
    <property type="term" value="F:DNA binding"/>
    <property type="evidence" value="ECO:0007669"/>
    <property type="project" value="UniProtKB-KW"/>
</dbReference>
<evidence type="ECO:0000256" key="6">
    <source>
        <dbReference type="SAM" id="MobiDB-lite"/>
    </source>
</evidence>
<dbReference type="NCBIfam" id="TIGR02983">
    <property type="entry name" value="SigE-fam_strep"/>
    <property type="match status" value="1"/>
</dbReference>
<gene>
    <name evidence="9" type="ORF">SAMN05444320_10664</name>
</gene>
<accession>A0A1M5GCS0</accession>
<evidence type="ECO:0000259" key="8">
    <source>
        <dbReference type="Pfam" id="PF08281"/>
    </source>
</evidence>
<comment type="similarity">
    <text evidence="1">Belongs to the sigma-70 factor family. ECF subfamily.</text>
</comment>
<dbReference type="InterPro" id="IPR007627">
    <property type="entry name" value="RNA_pol_sigma70_r2"/>
</dbReference>
<keyword evidence="3" id="KW-0731">Sigma factor</keyword>
<dbReference type="OrthoDB" id="3478828at2"/>
<protein>
    <submittedName>
        <fullName evidence="9">RNA polymerase sigma-70 factor, sigma-E family</fullName>
    </submittedName>
</protein>
<dbReference type="InterPro" id="IPR013249">
    <property type="entry name" value="RNA_pol_sigma70_r4_t2"/>
</dbReference>
<evidence type="ECO:0000256" key="4">
    <source>
        <dbReference type="ARBA" id="ARBA00023125"/>
    </source>
</evidence>
<evidence type="ECO:0000259" key="7">
    <source>
        <dbReference type="Pfam" id="PF04542"/>
    </source>
</evidence>
<dbReference type="InterPro" id="IPR014325">
    <property type="entry name" value="RNA_pol_sigma-E_actinobac"/>
</dbReference>
<dbReference type="Pfam" id="PF04542">
    <property type="entry name" value="Sigma70_r2"/>
    <property type="match status" value="1"/>
</dbReference>
<sequence>MNFGEFVASRREALVRRAWTMTGNRADAEDLVQTALTNTFAAWDRLREPAAADAYVQRAITNTFTSWLRRKARRHQELPTAELPERPDEWDTQAEVVARDEFDRSLVTLRAALGSLTPRQRSAVLLRYVDGRTEAETARMLGCSVGTVKSTVCRALARMRNLPAVLAMRVENGIAVPEPSPVPAPPALAERGLLAA</sequence>
<dbReference type="NCBIfam" id="TIGR02937">
    <property type="entry name" value="sigma70-ECF"/>
    <property type="match status" value="1"/>
</dbReference>
<dbReference type="InterPro" id="IPR014284">
    <property type="entry name" value="RNA_pol_sigma-70_dom"/>
</dbReference>
<evidence type="ECO:0000256" key="1">
    <source>
        <dbReference type="ARBA" id="ARBA00010641"/>
    </source>
</evidence>
<dbReference type="Gene3D" id="1.10.1740.10">
    <property type="match status" value="1"/>
</dbReference>
<proteinExistence type="inferred from homology"/>
<dbReference type="SUPFAM" id="SSF88659">
    <property type="entry name" value="Sigma3 and sigma4 domains of RNA polymerase sigma factors"/>
    <property type="match status" value="1"/>
</dbReference>
<dbReference type="InterPro" id="IPR036388">
    <property type="entry name" value="WH-like_DNA-bd_sf"/>
</dbReference>
<dbReference type="InterPro" id="IPR039425">
    <property type="entry name" value="RNA_pol_sigma-70-like"/>
</dbReference>
<keyword evidence="2" id="KW-0805">Transcription regulation</keyword>
<evidence type="ECO:0000256" key="5">
    <source>
        <dbReference type="ARBA" id="ARBA00023163"/>
    </source>
</evidence>
<dbReference type="STRING" id="2017.SAMN05444320_10664"/>